<protein>
    <submittedName>
        <fullName evidence="2">Uncharacterized protein</fullName>
    </submittedName>
</protein>
<feature type="non-terminal residue" evidence="2">
    <location>
        <position position="86"/>
    </location>
</feature>
<dbReference type="AlphaFoldDB" id="A0A392QUG8"/>
<evidence type="ECO:0000313" key="2">
    <source>
        <dbReference type="EMBL" id="MCI27647.1"/>
    </source>
</evidence>
<dbReference type="EMBL" id="LXQA010160626">
    <property type="protein sequence ID" value="MCI27647.1"/>
    <property type="molecule type" value="Genomic_DNA"/>
</dbReference>
<sequence>MLKCSAYFITFEANLLIGISQFIIRNSQTFLLFLQICSIFCSDVAITFTLMTLNTFALTGLLISSWLSLSTDVSTDVLRDVPSICP</sequence>
<accession>A0A392QUG8</accession>
<organism evidence="2 3">
    <name type="scientific">Trifolium medium</name>
    <dbReference type="NCBI Taxonomy" id="97028"/>
    <lineage>
        <taxon>Eukaryota</taxon>
        <taxon>Viridiplantae</taxon>
        <taxon>Streptophyta</taxon>
        <taxon>Embryophyta</taxon>
        <taxon>Tracheophyta</taxon>
        <taxon>Spermatophyta</taxon>
        <taxon>Magnoliopsida</taxon>
        <taxon>eudicotyledons</taxon>
        <taxon>Gunneridae</taxon>
        <taxon>Pentapetalae</taxon>
        <taxon>rosids</taxon>
        <taxon>fabids</taxon>
        <taxon>Fabales</taxon>
        <taxon>Fabaceae</taxon>
        <taxon>Papilionoideae</taxon>
        <taxon>50 kb inversion clade</taxon>
        <taxon>NPAAA clade</taxon>
        <taxon>Hologalegina</taxon>
        <taxon>IRL clade</taxon>
        <taxon>Trifolieae</taxon>
        <taxon>Trifolium</taxon>
    </lineage>
</organism>
<evidence type="ECO:0000313" key="3">
    <source>
        <dbReference type="Proteomes" id="UP000265520"/>
    </source>
</evidence>
<keyword evidence="1" id="KW-0472">Membrane</keyword>
<keyword evidence="1" id="KW-0812">Transmembrane</keyword>
<evidence type="ECO:0000256" key="1">
    <source>
        <dbReference type="SAM" id="Phobius"/>
    </source>
</evidence>
<feature type="transmembrane region" description="Helical" evidence="1">
    <location>
        <begin position="6"/>
        <end position="24"/>
    </location>
</feature>
<proteinExistence type="predicted"/>
<keyword evidence="3" id="KW-1185">Reference proteome</keyword>
<keyword evidence="1" id="KW-1133">Transmembrane helix</keyword>
<comment type="caution">
    <text evidence="2">The sequence shown here is derived from an EMBL/GenBank/DDBJ whole genome shotgun (WGS) entry which is preliminary data.</text>
</comment>
<reference evidence="2 3" key="1">
    <citation type="journal article" date="2018" name="Front. Plant Sci.">
        <title>Red Clover (Trifolium pratense) and Zigzag Clover (T. medium) - A Picture of Genomic Similarities and Differences.</title>
        <authorList>
            <person name="Dluhosova J."/>
            <person name="Istvanek J."/>
            <person name="Nedelnik J."/>
            <person name="Repkova J."/>
        </authorList>
    </citation>
    <scope>NUCLEOTIDE SEQUENCE [LARGE SCALE GENOMIC DNA]</scope>
    <source>
        <strain evidence="3">cv. 10/8</strain>
        <tissue evidence="2">Leaf</tissue>
    </source>
</reference>
<dbReference type="Proteomes" id="UP000265520">
    <property type="component" value="Unassembled WGS sequence"/>
</dbReference>
<feature type="transmembrane region" description="Helical" evidence="1">
    <location>
        <begin position="31"/>
        <end position="63"/>
    </location>
</feature>
<name>A0A392QUG8_9FABA</name>